<reference evidence="10" key="1">
    <citation type="submission" date="2017-08" db="EMBL/GenBank/DDBJ databases">
        <authorList>
            <person name="Polle J.E."/>
            <person name="Barry K."/>
            <person name="Cushman J."/>
            <person name="Schmutz J."/>
            <person name="Tran D."/>
            <person name="Hathwaick L.T."/>
            <person name="Yim W.C."/>
            <person name="Jenkins J."/>
            <person name="Mckie-Krisberg Z.M."/>
            <person name="Prochnik S."/>
            <person name="Lindquist E."/>
            <person name="Dockter R.B."/>
            <person name="Adam C."/>
            <person name="Molina H."/>
            <person name="Bunkerborg J."/>
            <person name="Jin E."/>
            <person name="Buchheim M."/>
            <person name="Magnuson J."/>
        </authorList>
    </citation>
    <scope>NUCLEOTIDE SEQUENCE</scope>
    <source>
        <strain evidence="10">CCAP 19/18</strain>
    </source>
</reference>
<dbReference type="PANTHER" id="PTHR15654">
    <property type="entry name" value="COILED-COIL DOMAIN-CONTAINING PROTEIN 113-RELATED"/>
    <property type="match status" value="1"/>
</dbReference>
<dbReference type="InterPro" id="IPR051885">
    <property type="entry name" value="CC_CF"/>
</dbReference>
<protein>
    <recommendedName>
        <fullName evidence="6">Cilia- and flagella-associated protein 263</fullName>
    </recommendedName>
</protein>
<comment type="subcellular location">
    <subcellularLocation>
        <location evidence="1">Cell projection</location>
        <location evidence="1">Cilium</location>
    </subcellularLocation>
</comment>
<name>A0ABQ7H1J8_DUNSA</name>
<evidence type="ECO:0000256" key="5">
    <source>
        <dbReference type="ARBA" id="ARBA00044506"/>
    </source>
</evidence>
<evidence type="ECO:0000256" key="7">
    <source>
        <dbReference type="SAM" id="Coils"/>
    </source>
</evidence>
<dbReference type="EMBL" id="MU069505">
    <property type="protein sequence ID" value="KAF5840733.1"/>
    <property type="molecule type" value="Genomic_DNA"/>
</dbReference>
<dbReference type="PANTHER" id="PTHR15654:SF2">
    <property type="entry name" value="COILED-COIL DOMAIN-CONTAINING PROTEIN 113"/>
    <property type="match status" value="1"/>
</dbReference>
<accession>A0ABQ7H1J8</accession>
<sequence length="367" mass="42727">MSDVEEDFEADPHVEYLQQLIKDNEYLQRENLLLESYLAKVDLVKIGISMEEDTVKKKKGNRKGKIEVKSKDSFQKLNDDEKNDLVGQEVELVQTEIDQLKKAGDKDMDDIRTLMEEVDMRIAETKKDTYEFKRDIIIGAENPRSGKIVAEKMIKFMEEKLRQKDTVIEKLRLKNTTTKAYIAKMEQQLAHKEEMGEVLHLVDFDQLKIENQQYMEKIEERNNELLRLKLSTSRTVQVLNNLKSQLGSLVSMGQQLRRTITERQADMAKFDHDLIEADSDRTTANTLVKQLKAEQDDIDNPSIMDYITLKHDTTELDKHASDWRRKLELLQMERNRTRQLHRTVNNMLSSQHGTLKPMTSKASSVVG</sequence>
<dbReference type="InterPro" id="IPR025254">
    <property type="entry name" value="CCDC113/CCDC96_CC"/>
</dbReference>
<feature type="coiled-coil region" evidence="7">
    <location>
        <begin position="204"/>
        <end position="231"/>
    </location>
</feature>
<comment type="similarity">
    <text evidence="5">Belongs to the CFAP263 family.</text>
</comment>
<keyword evidence="3 7" id="KW-0175">Coiled coil</keyword>
<dbReference type="Proteomes" id="UP000815325">
    <property type="component" value="Unassembled WGS sequence"/>
</dbReference>
<dbReference type="Pfam" id="PF13870">
    <property type="entry name" value="CCDC113_CCDC96_CC"/>
    <property type="match status" value="1"/>
</dbReference>
<evidence type="ECO:0000256" key="3">
    <source>
        <dbReference type="ARBA" id="ARBA00023054"/>
    </source>
</evidence>
<evidence type="ECO:0000256" key="1">
    <source>
        <dbReference type="ARBA" id="ARBA00004138"/>
    </source>
</evidence>
<evidence type="ECO:0000259" key="9">
    <source>
        <dbReference type="Pfam" id="PF13870"/>
    </source>
</evidence>
<keyword evidence="4" id="KW-0966">Cell projection</keyword>
<organism evidence="10 11">
    <name type="scientific">Dunaliella salina</name>
    <name type="common">Green alga</name>
    <name type="synonym">Protococcus salinus</name>
    <dbReference type="NCBI Taxonomy" id="3046"/>
    <lineage>
        <taxon>Eukaryota</taxon>
        <taxon>Viridiplantae</taxon>
        <taxon>Chlorophyta</taxon>
        <taxon>core chlorophytes</taxon>
        <taxon>Chlorophyceae</taxon>
        <taxon>CS clade</taxon>
        <taxon>Chlamydomonadales</taxon>
        <taxon>Dunaliellaceae</taxon>
        <taxon>Dunaliella</taxon>
    </lineage>
</organism>
<keyword evidence="2" id="KW-0970">Cilium biogenesis/degradation</keyword>
<evidence type="ECO:0000256" key="6">
    <source>
        <dbReference type="ARBA" id="ARBA00044798"/>
    </source>
</evidence>
<proteinExistence type="inferred from homology"/>
<evidence type="ECO:0000256" key="2">
    <source>
        <dbReference type="ARBA" id="ARBA00022794"/>
    </source>
</evidence>
<feature type="domain" description="CCDC113/CCDC96 coiled-coil" evidence="9">
    <location>
        <begin position="162"/>
        <end position="333"/>
    </location>
</feature>
<gene>
    <name evidence="10" type="ORF">DUNSADRAFT_15828</name>
</gene>
<evidence type="ECO:0000313" key="11">
    <source>
        <dbReference type="Proteomes" id="UP000815325"/>
    </source>
</evidence>
<feature type="region of interest" description="Disordered" evidence="8">
    <location>
        <begin position="346"/>
        <end position="367"/>
    </location>
</feature>
<evidence type="ECO:0000256" key="8">
    <source>
        <dbReference type="SAM" id="MobiDB-lite"/>
    </source>
</evidence>
<comment type="caution">
    <text evidence="10">The sequence shown here is derived from an EMBL/GenBank/DDBJ whole genome shotgun (WGS) entry which is preliminary data.</text>
</comment>
<keyword evidence="11" id="KW-1185">Reference proteome</keyword>
<evidence type="ECO:0000256" key="4">
    <source>
        <dbReference type="ARBA" id="ARBA00023273"/>
    </source>
</evidence>
<evidence type="ECO:0000313" key="10">
    <source>
        <dbReference type="EMBL" id="KAF5840733.1"/>
    </source>
</evidence>